<reference evidence="1 2" key="1">
    <citation type="submission" date="2018-03" db="EMBL/GenBank/DDBJ databases">
        <title>Genomic Encyclopedia of Type Strains, Phase III (KMG-III): the genomes of soil and plant-associated and newly described type strains.</title>
        <authorList>
            <person name="Whitman W."/>
        </authorList>
    </citation>
    <scope>NUCLEOTIDE SEQUENCE [LARGE SCALE GENOMIC DNA]</scope>
    <source>
        <strain evidence="1 2">CGMCC 1.12700</strain>
    </source>
</reference>
<accession>A0A2P8D606</accession>
<protein>
    <recommendedName>
        <fullName evidence="3">Tetratricopeptide repeat protein</fullName>
    </recommendedName>
</protein>
<sequence>MLRAALRLTLFFIYIFLVTPGGLQAQVGPPVAHPRNAQKRYEIDAKRTGTDPESDDALPRSREFIRTDSSYYVGWLYEGMYKVNHAADYLGYKNAIIPLRRALAQIERDYARMLRTRTSDLMTYFPAYRFQLDYSLVAYNLMECYNNVEQPQDAYNVIRRSQRWNFQREFYMQSYNYLAWTVHRNRFYTKAKYPFLKNSIPENEQLANAFLDSAFKKIRTDKRLNSALFQPGYEESEMQSVYHYKAMLYSYALNIDSAARYYDRMRNYSIFSHNNYATFLSICGDFRQAAFHYNIARTQDQGDKRLQEWAYYSSLLDIYKGKPETGIQNMKDMIKASGSTPGFGWYNIALARCCMYNGDVAESERYIKKAEQFKEVHIGTTLGQSHYDFSINMIKLMNNISRIQQVKFENRNWLYSPVALSGLAQQSSAKYLLQYLIVNQFAMNPERDLVIYRLFSTESTVSWDEIWYLMRDFSTQFFYQKFAQELKDDQRPLIKKYFRLYMARLQMKKNNYTDAEKLLREILSDVRIDAEYEKLLIARSYEAMAECAQARKNKAAYNESLYGFYVTYPQLLPFSELRPNMRLSVIGTPDAVIVDRLKSCNINWVSDRSIPAPEVTLKFSRNGSKKTITYFVTDKSGKEIVSREDYTYTEKPEQAAVTLAYRLFNTYKKAPPADPKQ</sequence>
<dbReference type="InterPro" id="IPR011990">
    <property type="entry name" value="TPR-like_helical_dom_sf"/>
</dbReference>
<dbReference type="Proteomes" id="UP000240572">
    <property type="component" value="Unassembled WGS sequence"/>
</dbReference>
<evidence type="ECO:0008006" key="3">
    <source>
        <dbReference type="Google" id="ProtNLM"/>
    </source>
</evidence>
<dbReference type="SUPFAM" id="SSF48452">
    <property type="entry name" value="TPR-like"/>
    <property type="match status" value="1"/>
</dbReference>
<dbReference type="EMBL" id="PYGD01000003">
    <property type="protein sequence ID" value="PSK92638.1"/>
    <property type="molecule type" value="Genomic_DNA"/>
</dbReference>
<comment type="caution">
    <text evidence="1">The sequence shown here is derived from an EMBL/GenBank/DDBJ whole genome shotgun (WGS) entry which is preliminary data.</text>
</comment>
<organism evidence="1 2">
    <name type="scientific">Taibaiella chishuiensis</name>
    <dbReference type="NCBI Taxonomy" id="1434707"/>
    <lineage>
        <taxon>Bacteria</taxon>
        <taxon>Pseudomonadati</taxon>
        <taxon>Bacteroidota</taxon>
        <taxon>Chitinophagia</taxon>
        <taxon>Chitinophagales</taxon>
        <taxon>Chitinophagaceae</taxon>
        <taxon>Taibaiella</taxon>
    </lineage>
</organism>
<evidence type="ECO:0000313" key="1">
    <source>
        <dbReference type="EMBL" id="PSK92638.1"/>
    </source>
</evidence>
<keyword evidence="2" id="KW-1185">Reference proteome</keyword>
<dbReference type="AlphaFoldDB" id="A0A2P8D606"/>
<gene>
    <name evidence="1" type="ORF">B0I18_103215</name>
</gene>
<dbReference type="Gene3D" id="1.25.40.10">
    <property type="entry name" value="Tetratricopeptide repeat domain"/>
    <property type="match status" value="1"/>
</dbReference>
<proteinExistence type="predicted"/>
<evidence type="ECO:0000313" key="2">
    <source>
        <dbReference type="Proteomes" id="UP000240572"/>
    </source>
</evidence>
<name>A0A2P8D606_9BACT</name>